<evidence type="ECO:0000256" key="10">
    <source>
        <dbReference type="ARBA" id="ARBA00022630"/>
    </source>
</evidence>
<dbReference type="CDD" id="cd06202">
    <property type="entry name" value="Nitric_oxide_synthase"/>
    <property type="match status" value="1"/>
</dbReference>
<proteinExistence type="inferred from homology"/>
<dbReference type="GO" id="GO:0005516">
    <property type="term" value="F:calmodulin binding"/>
    <property type="evidence" value="ECO:0007669"/>
    <property type="project" value="UniProtKB-KW"/>
</dbReference>
<dbReference type="Gene3D" id="3.90.340.10">
    <property type="entry name" value="Nitric Oxide Synthase, Chain A, domain 1"/>
    <property type="match status" value="1"/>
</dbReference>
<evidence type="ECO:0000256" key="14">
    <source>
        <dbReference type="ARBA" id="ARBA00022843"/>
    </source>
</evidence>
<dbReference type="InterPro" id="IPR001433">
    <property type="entry name" value="OxRdtase_FAD/NAD-bd"/>
</dbReference>
<evidence type="ECO:0000256" key="20">
    <source>
        <dbReference type="ARBA" id="ARBA00029891"/>
    </source>
</evidence>
<dbReference type="PANTHER" id="PTHR43410:SF1">
    <property type="entry name" value="NITRIC OXIDE SYNTHASE"/>
    <property type="match status" value="1"/>
</dbReference>
<evidence type="ECO:0000256" key="11">
    <source>
        <dbReference type="ARBA" id="ARBA00022643"/>
    </source>
</evidence>
<evidence type="ECO:0000256" key="2">
    <source>
        <dbReference type="ARBA" id="ARBA00001950"/>
    </source>
</evidence>
<dbReference type="EC" id="1.14.13.39" evidence="8"/>
<evidence type="ECO:0000256" key="22">
    <source>
        <dbReference type="ARBA" id="ARBA00031374"/>
    </source>
</evidence>
<dbReference type="InterPro" id="IPR039261">
    <property type="entry name" value="FNR_nucleotide-bd"/>
</dbReference>
<dbReference type="PANTHER" id="PTHR43410">
    <property type="entry name" value="NITRIC OXIDE SYNTHASE OXYGENASE"/>
    <property type="match status" value="1"/>
</dbReference>
<dbReference type="SUPFAM" id="SSF52218">
    <property type="entry name" value="Flavoproteins"/>
    <property type="match status" value="1"/>
</dbReference>
<dbReference type="InterPro" id="IPR001094">
    <property type="entry name" value="Flavdoxin-like"/>
</dbReference>
<evidence type="ECO:0000256" key="16">
    <source>
        <dbReference type="ARBA" id="ARBA00022860"/>
    </source>
</evidence>
<dbReference type="GO" id="GO:0006809">
    <property type="term" value="P:nitric oxide biosynthetic process"/>
    <property type="evidence" value="ECO:0007669"/>
    <property type="project" value="InterPro"/>
</dbReference>
<accession>A0A8W8KJI8</accession>
<evidence type="ECO:0000259" key="29">
    <source>
        <dbReference type="PROSITE" id="PS50902"/>
    </source>
</evidence>
<keyword evidence="16" id="KW-0112">Calmodulin-binding</keyword>
<evidence type="ECO:0000313" key="31">
    <source>
        <dbReference type="EnsemblMetazoa" id="G23422.9:cds"/>
    </source>
</evidence>
<dbReference type="GO" id="GO:0042383">
    <property type="term" value="C:sarcolemma"/>
    <property type="evidence" value="ECO:0007669"/>
    <property type="project" value="UniProtKB-SubCell"/>
</dbReference>
<evidence type="ECO:0000256" key="23">
    <source>
        <dbReference type="ARBA" id="ARBA00032538"/>
    </source>
</evidence>
<evidence type="ECO:0000256" key="21">
    <source>
        <dbReference type="ARBA" id="ARBA00031302"/>
    </source>
</evidence>
<keyword evidence="32" id="KW-1185">Reference proteome</keyword>
<dbReference type="Gene3D" id="2.40.30.10">
    <property type="entry name" value="Translation factors"/>
    <property type="match status" value="1"/>
</dbReference>
<dbReference type="InterPro" id="IPR036119">
    <property type="entry name" value="NOS_N_sf"/>
</dbReference>
<dbReference type="CDD" id="cd00795">
    <property type="entry name" value="NOS_oxygenase_euk"/>
    <property type="match status" value="1"/>
</dbReference>
<dbReference type="PROSITE" id="PS50106">
    <property type="entry name" value="PDZ"/>
    <property type="match status" value="1"/>
</dbReference>
<keyword evidence="17" id="KW-0560">Oxidoreductase</keyword>
<dbReference type="FunFam" id="1.20.990.10:FF:000002">
    <property type="entry name" value="Nitric oxide synthase"/>
    <property type="match status" value="1"/>
</dbReference>
<evidence type="ECO:0000256" key="15">
    <source>
        <dbReference type="ARBA" id="ARBA00022857"/>
    </source>
</evidence>
<dbReference type="FunFam" id="3.90.440.10:FF:000001">
    <property type="entry name" value="Endothelial nitric oxide synthase"/>
    <property type="match status" value="1"/>
</dbReference>
<dbReference type="InterPro" id="IPR036034">
    <property type="entry name" value="PDZ_sf"/>
</dbReference>
<dbReference type="EnsemblMetazoa" id="G23422.9">
    <property type="protein sequence ID" value="G23422.9:cds"/>
    <property type="gene ID" value="G23422"/>
</dbReference>
<keyword evidence="15" id="KW-0521">NADP</keyword>
<dbReference type="InterPro" id="IPR044940">
    <property type="entry name" value="NOS_dom_2"/>
</dbReference>
<evidence type="ECO:0000256" key="13">
    <source>
        <dbReference type="ARBA" id="ARBA00022827"/>
    </source>
</evidence>
<dbReference type="InterPro" id="IPR017927">
    <property type="entry name" value="FAD-bd_FR_type"/>
</dbReference>
<comment type="catalytic activity">
    <reaction evidence="26">
        <text>2 L-arginine + 3 NADPH + 4 O2 + H(+) = 2 L-citrulline + 2 nitric oxide + 3 NADP(+) + 4 H2O</text>
        <dbReference type="Rhea" id="RHEA:19897"/>
        <dbReference type="ChEBI" id="CHEBI:15377"/>
        <dbReference type="ChEBI" id="CHEBI:15378"/>
        <dbReference type="ChEBI" id="CHEBI:15379"/>
        <dbReference type="ChEBI" id="CHEBI:16480"/>
        <dbReference type="ChEBI" id="CHEBI:32682"/>
        <dbReference type="ChEBI" id="CHEBI:57743"/>
        <dbReference type="ChEBI" id="CHEBI:57783"/>
        <dbReference type="ChEBI" id="CHEBI:58349"/>
        <dbReference type="EC" id="1.14.13.39"/>
    </reaction>
    <physiologicalReaction direction="left-to-right" evidence="26">
        <dbReference type="Rhea" id="RHEA:19898"/>
    </physiologicalReaction>
</comment>
<keyword evidence="18" id="KW-0408">Iron</keyword>
<comment type="similarity">
    <text evidence="7">Belongs to the NOS family.</text>
</comment>
<dbReference type="Gene3D" id="3.90.1230.10">
    <property type="entry name" value="Nitric Oxide Synthase, Chain A, domain 3"/>
    <property type="match status" value="1"/>
</dbReference>
<name>A0A8W8KJI8_MAGGI</name>
<feature type="compositionally biased region" description="Polar residues" evidence="27">
    <location>
        <begin position="201"/>
        <end position="218"/>
    </location>
</feature>
<dbReference type="SUPFAM" id="SSF56512">
    <property type="entry name" value="Nitric oxide (NO) synthase oxygenase domain"/>
    <property type="match status" value="1"/>
</dbReference>
<sequence length="1506" mass="168786">MEDNNLIRVKLIKRRQDGLGFLIRPRKTPPFVSVSALVAGGMAEQCGLVHVGDVITRVNEIDISESSYENAVELLKALPIDAPVALLLRGPEGYSTHLETTFQENGVPKTIRITKVLPSTDSLVGRIRRTFSRSRSQSPSNYNRNKLNRNSNKLSSSSHAEKCLNDTTTVEENCFMCPIERHFPMSSTKSSVRAPVTDAGVQTSVNSPTEAVTPQCNGGSPAIVVTQTDKPKQGPTKDDNKVLQSNEQTTISNTNKETASKDAQQNMTSKPPGSPAKTLMVNGGSTTQNGHNNGHLSDDEAHSPSTRRKRPMSANSAKKFVKIKNVADEKIVYTDTLHNKSLENVPCNSNRCVGSIMGYTTNKRAPGEPRPKEEVLVQAKDFIEQYYTSIKRVNSQMYHKRLEEVVASIEKTGTYELTSSELTYGAKLAWRNAPRCIGRIQWNKLQVFDARHITTARGMFEAICNHIKYGTNKGNIRSAITIFPPRTDGKHDFRVWNAQLIRYAGYKQPDGSVIGDPANVEFTEVCQKMGWKGKEGMWDVLPLVLQANGMDPEMFEIPQDLILEIPIKHPKFPWLAEMGIRWYGLPAVSCIMFDCGGLEFTAAPFNGWFMGTEIGARDLCDVQRYNLLKPIAEKMGLDTKKSSSLWKDRALVEINIAVLYSYQQMGVTITDHHAASESFMKHMENEQKARGGCPADWVWIVPPMSGSLTEVFHQEMLLYKLKPSYEYMDDPWKTHIWKKDRDRKVSADRPKRKFGFRELARAVKFSAKLMGKALARRVKCTILYATETGKSERFARSLCEIFKHAFDAKVLNMEEYDPIYLEHEQLLLVVTSTFGNGDPPENGEAFAKSLHEMKTPHNTQNGEPLSMSYFKMSTPSESDDKGDTSPDTTGNLDADDGPLANVHYSVFGLGSRAYPNFCAFAHFVDNMINSLGGMRINKMMEGDELCGQEESFRQWAEETFKTACETFCVGDDSSISEATSSLSKTDFTWSPGKFRLTPADKEPKITEALSKVHNKTVLPCKLIERTQLQSQNSSRQTILIKLDTYGASELAYVPGDHVAIFPKNSPDMVESILARLHNAPPADQIIKTEILQEKSTPLGSSKIWEQVEKIPICSLRTAFSRYLDITTPPSINMLKQLASQATWESDKDRLENLANDIHAYEDWKHERNPNLVEVFEEFPSLRVNPTLLMTQLPLLQQRFYSISSSPKAYPGEIHATVAVVKYNTMGGVGPVHEGVCSSWLNKCDIGETIPCVVRMAPSFHLPDDSTLPVVMVGPGTGIAPFRSFWQQRKIEREMLPPPTHGEKQGWGEMSLYFGCRQSTVDHIYESELNACAKEGVLSQVNVALSREPGKKKEYVQDLLKKNSQQIFESIMKKGGHFFVCGDVGMASDVTTTLSKIIQEHGKMTSEQAQSYLLKLRESNRFHEDIFGVTVKAEVTDKARDQAKKAWKYINSTNKSTRTDEVVTRIPSAEILIQNRKRRPPSRNRSHNVYSEGVPLYDSSDSLSPEH</sequence>
<organism evidence="31 32">
    <name type="scientific">Magallana gigas</name>
    <name type="common">Pacific oyster</name>
    <name type="synonym">Crassostrea gigas</name>
    <dbReference type="NCBI Taxonomy" id="29159"/>
    <lineage>
        <taxon>Eukaryota</taxon>
        <taxon>Metazoa</taxon>
        <taxon>Spiralia</taxon>
        <taxon>Lophotrochozoa</taxon>
        <taxon>Mollusca</taxon>
        <taxon>Bivalvia</taxon>
        <taxon>Autobranchia</taxon>
        <taxon>Pteriomorphia</taxon>
        <taxon>Ostreida</taxon>
        <taxon>Ostreoidea</taxon>
        <taxon>Ostreidae</taxon>
        <taxon>Magallana</taxon>
    </lineage>
</organism>
<feature type="domain" description="PDZ" evidence="28">
    <location>
        <begin position="8"/>
        <end position="76"/>
    </location>
</feature>
<comment type="cofactor">
    <cofactor evidence="4">
        <name>FAD</name>
        <dbReference type="ChEBI" id="CHEBI:57692"/>
    </cofactor>
</comment>
<feature type="compositionally biased region" description="Polar residues" evidence="27">
    <location>
        <begin position="242"/>
        <end position="271"/>
    </location>
</feature>
<dbReference type="SMART" id="SM00228">
    <property type="entry name" value="PDZ"/>
    <property type="match status" value="1"/>
</dbReference>
<keyword evidence="13" id="KW-0274">FAD</keyword>
<keyword evidence="9" id="KW-0349">Heme</keyword>
<dbReference type="Proteomes" id="UP000005408">
    <property type="component" value="Unassembled WGS sequence"/>
</dbReference>
<dbReference type="FunFam" id="3.40.50.80:FF:000003">
    <property type="entry name" value="Nitric oxide synthase"/>
    <property type="match status" value="1"/>
</dbReference>
<dbReference type="PRINTS" id="PR00369">
    <property type="entry name" value="FLAVODOXIN"/>
</dbReference>
<dbReference type="InterPro" id="IPR023173">
    <property type="entry name" value="NADPH_Cyt_P450_Rdtase_alpha"/>
</dbReference>
<evidence type="ECO:0000256" key="8">
    <source>
        <dbReference type="ARBA" id="ARBA00012989"/>
    </source>
</evidence>
<evidence type="ECO:0000256" key="9">
    <source>
        <dbReference type="ARBA" id="ARBA00022617"/>
    </source>
</evidence>
<evidence type="ECO:0000256" key="12">
    <source>
        <dbReference type="ARBA" id="ARBA00022723"/>
    </source>
</evidence>
<dbReference type="Pfam" id="PF00667">
    <property type="entry name" value="FAD_binding_1"/>
    <property type="match status" value="1"/>
</dbReference>
<evidence type="ECO:0000256" key="6">
    <source>
        <dbReference type="ARBA" id="ARBA00004552"/>
    </source>
</evidence>
<evidence type="ECO:0000256" key="3">
    <source>
        <dbReference type="ARBA" id="ARBA00001970"/>
    </source>
</evidence>
<dbReference type="Pfam" id="PF02898">
    <property type="entry name" value="NO_synthase"/>
    <property type="match status" value="1"/>
</dbReference>
<keyword evidence="11" id="KW-0288">FMN</keyword>
<dbReference type="SUPFAM" id="SSF63380">
    <property type="entry name" value="Riboflavin synthase domain-like"/>
    <property type="match status" value="1"/>
</dbReference>
<feature type="compositionally biased region" description="Low complexity" evidence="27">
    <location>
        <begin position="140"/>
        <end position="158"/>
    </location>
</feature>
<dbReference type="Gene3D" id="3.40.50.360">
    <property type="match status" value="1"/>
</dbReference>
<dbReference type="Pfam" id="PF00595">
    <property type="entry name" value="PDZ"/>
    <property type="match status" value="1"/>
</dbReference>
<dbReference type="Pfam" id="PF00258">
    <property type="entry name" value="Flavodoxin_1"/>
    <property type="match status" value="1"/>
</dbReference>
<evidence type="ECO:0000256" key="5">
    <source>
        <dbReference type="ARBA" id="ARBA00004468"/>
    </source>
</evidence>
<dbReference type="InterPro" id="IPR004030">
    <property type="entry name" value="NOS_N"/>
</dbReference>
<dbReference type="GO" id="GO:0004517">
    <property type="term" value="F:nitric-oxide synthase activity"/>
    <property type="evidence" value="ECO:0007669"/>
    <property type="project" value="UniProtKB-EC"/>
</dbReference>
<dbReference type="PROSITE" id="PS50902">
    <property type="entry name" value="FLAVODOXIN_LIKE"/>
    <property type="match status" value="1"/>
</dbReference>
<dbReference type="Pfam" id="PF00175">
    <property type="entry name" value="NAD_binding_1"/>
    <property type="match status" value="1"/>
</dbReference>
<dbReference type="GO" id="GO:0010181">
    <property type="term" value="F:FMN binding"/>
    <property type="evidence" value="ECO:0007669"/>
    <property type="project" value="InterPro"/>
</dbReference>
<dbReference type="InterPro" id="IPR044944">
    <property type="entry name" value="NOS_dom_3"/>
</dbReference>
<evidence type="ECO:0000259" key="28">
    <source>
        <dbReference type="PROSITE" id="PS50106"/>
    </source>
</evidence>
<comment type="cofactor">
    <cofactor evidence="2">
        <name>(6R)-L-erythro-5,6,7,8-tetrahydrobiopterin</name>
        <dbReference type="ChEBI" id="CHEBI:59560"/>
    </cofactor>
</comment>
<evidence type="ECO:0000256" key="18">
    <source>
        <dbReference type="ARBA" id="ARBA00023004"/>
    </source>
</evidence>
<evidence type="ECO:0000256" key="19">
    <source>
        <dbReference type="ARBA" id="ARBA00029794"/>
    </source>
</evidence>
<feature type="compositionally biased region" description="Basic residues" evidence="27">
    <location>
        <begin position="1475"/>
        <end position="1485"/>
    </location>
</feature>
<dbReference type="InterPro" id="IPR008254">
    <property type="entry name" value="Flavodoxin/NO_synth"/>
</dbReference>
<dbReference type="InterPro" id="IPR001478">
    <property type="entry name" value="PDZ"/>
</dbReference>
<feature type="region of interest" description="Disordered" evidence="27">
    <location>
        <begin position="130"/>
        <end position="159"/>
    </location>
</feature>
<evidence type="ECO:0000256" key="25">
    <source>
        <dbReference type="ARBA" id="ARBA00035474"/>
    </source>
</evidence>
<comment type="cofactor">
    <cofactor evidence="3">
        <name>heme b</name>
        <dbReference type="ChEBI" id="CHEBI:60344"/>
    </cofactor>
</comment>
<dbReference type="PROSITE" id="PS51384">
    <property type="entry name" value="FAD_FR"/>
    <property type="match status" value="1"/>
</dbReference>
<dbReference type="GO" id="GO:0046872">
    <property type="term" value="F:metal ion binding"/>
    <property type="evidence" value="ECO:0007669"/>
    <property type="project" value="UniProtKB-KW"/>
</dbReference>
<feature type="compositionally biased region" description="Polar residues" evidence="27">
    <location>
        <begin position="283"/>
        <end position="295"/>
    </location>
</feature>
<evidence type="ECO:0000256" key="26">
    <source>
        <dbReference type="ARBA" id="ARBA00047419"/>
    </source>
</evidence>
<keyword evidence="14" id="KW-0832">Ubl conjugation</keyword>
<feature type="region of interest" description="Disordered" evidence="27">
    <location>
        <begin position="854"/>
        <end position="894"/>
    </location>
</feature>
<evidence type="ECO:0000256" key="1">
    <source>
        <dbReference type="ARBA" id="ARBA00001917"/>
    </source>
</evidence>
<evidence type="ECO:0000256" key="24">
    <source>
        <dbReference type="ARBA" id="ARBA00035211"/>
    </source>
</evidence>
<feature type="region of interest" description="Disordered" evidence="27">
    <location>
        <begin position="1475"/>
        <end position="1506"/>
    </location>
</feature>
<keyword evidence="12" id="KW-0479">Metal-binding</keyword>
<protein>
    <recommendedName>
        <fullName evidence="24">Nitric oxide synthase 1</fullName>
        <ecNumber evidence="8">1.14.13.39</ecNumber>
    </recommendedName>
    <alternativeName>
        <fullName evidence="19">Constitutive NOS</fullName>
    </alternativeName>
    <alternativeName>
        <fullName evidence="21">NC-NOS</fullName>
    </alternativeName>
    <alternativeName>
        <fullName evidence="20">NOS type I</fullName>
    </alternativeName>
    <alternativeName>
        <fullName evidence="22">Neuronal NOS</fullName>
    </alternativeName>
    <alternativeName>
        <fullName evidence="25">Nitric oxide synthase, brain</fullName>
    </alternativeName>
    <alternativeName>
        <fullName evidence="23">Peptidyl-cysteine S-nitrosylase NOS1</fullName>
    </alternativeName>
</protein>
<evidence type="ECO:0000256" key="4">
    <source>
        <dbReference type="ARBA" id="ARBA00001974"/>
    </source>
</evidence>
<dbReference type="Gene3D" id="2.30.42.10">
    <property type="match status" value="1"/>
</dbReference>
<comment type="cofactor">
    <cofactor evidence="1">
        <name>FMN</name>
        <dbReference type="ChEBI" id="CHEBI:58210"/>
    </cofactor>
</comment>
<evidence type="ECO:0000256" key="27">
    <source>
        <dbReference type="SAM" id="MobiDB-lite"/>
    </source>
</evidence>
<reference evidence="31" key="1">
    <citation type="submission" date="2022-08" db="UniProtKB">
        <authorList>
            <consortium name="EnsemblMetazoa"/>
        </authorList>
    </citation>
    <scope>IDENTIFICATION</scope>
    <source>
        <strain evidence="31">05x7-T-G4-1.051#20</strain>
    </source>
</reference>
<feature type="compositionally biased region" description="Basic and acidic residues" evidence="27">
    <location>
        <begin position="229"/>
        <end position="241"/>
    </location>
</feature>
<dbReference type="GO" id="GO:1903522">
    <property type="term" value="P:regulation of blood circulation"/>
    <property type="evidence" value="ECO:0007669"/>
    <property type="project" value="UniProtKB-ARBA"/>
</dbReference>
<dbReference type="InterPro" id="IPR050607">
    <property type="entry name" value="NOS"/>
</dbReference>
<dbReference type="PROSITE" id="PS60001">
    <property type="entry name" value="NOS"/>
    <property type="match status" value="1"/>
</dbReference>
<dbReference type="Gene3D" id="1.20.990.10">
    <property type="entry name" value="NADPH-cytochrome p450 Reductase, Chain A, domain 3"/>
    <property type="match status" value="1"/>
</dbReference>
<evidence type="ECO:0000256" key="17">
    <source>
        <dbReference type="ARBA" id="ARBA00023002"/>
    </source>
</evidence>
<dbReference type="InterPro" id="IPR001709">
    <property type="entry name" value="Flavoprot_Pyr_Nucl_cyt_Rdtase"/>
</dbReference>
<dbReference type="Gene3D" id="3.40.50.80">
    <property type="entry name" value="Nucleotide-binding domain of ferredoxin-NADP reductase (FNR) module"/>
    <property type="match status" value="1"/>
</dbReference>
<dbReference type="SUPFAM" id="SSF50156">
    <property type="entry name" value="PDZ domain-like"/>
    <property type="match status" value="1"/>
</dbReference>
<evidence type="ECO:0000256" key="7">
    <source>
        <dbReference type="ARBA" id="ARBA00006267"/>
    </source>
</evidence>
<feature type="region of interest" description="Disordered" evidence="27">
    <location>
        <begin position="201"/>
        <end position="317"/>
    </location>
</feature>
<dbReference type="GO" id="GO:0043197">
    <property type="term" value="C:dendritic spine"/>
    <property type="evidence" value="ECO:0007669"/>
    <property type="project" value="UniProtKB-SubCell"/>
</dbReference>
<dbReference type="InterPro" id="IPR017938">
    <property type="entry name" value="Riboflavin_synthase-like_b-brl"/>
</dbReference>
<dbReference type="InterPro" id="IPR029039">
    <property type="entry name" value="Flavoprotein-like_sf"/>
</dbReference>
<dbReference type="InterPro" id="IPR044943">
    <property type="entry name" value="NOS_dom_1"/>
</dbReference>
<dbReference type="Gene3D" id="3.90.440.10">
    <property type="entry name" value="Nitric Oxide Synthase,Heme Domain,Chain A domain 2"/>
    <property type="match status" value="1"/>
</dbReference>
<evidence type="ECO:0000259" key="30">
    <source>
        <dbReference type="PROSITE" id="PS51384"/>
    </source>
</evidence>
<keyword evidence="10" id="KW-0285">Flavoprotein</keyword>
<dbReference type="FunFam" id="3.90.1230.10:FF:000001">
    <property type="entry name" value="Nitric oxide synthase, brain"/>
    <property type="match status" value="1"/>
</dbReference>
<feature type="domain" description="Flavodoxin-like" evidence="29">
    <location>
        <begin position="780"/>
        <end position="960"/>
    </location>
</feature>
<comment type="subcellular location">
    <subcellularLocation>
        <location evidence="5">Cell membrane</location>
        <location evidence="5">Sarcolemma</location>
        <topology evidence="5">Peripheral membrane protein</topology>
    </subcellularLocation>
    <subcellularLocation>
        <location evidence="6">Cell projection</location>
        <location evidence="6">Dendritic spine</location>
    </subcellularLocation>
</comment>
<dbReference type="InterPro" id="IPR003097">
    <property type="entry name" value="CysJ-like_FAD-binding"/>
</dbReference>
<dbReference type="SMR" id="A0A8W8KJI8"/>
<dbReference type="PRINTS" id="PR00371">
    <property type="entry name" value="FPNCR"/>
</dbReference>
<feature type="domain" description="FAD-binding FR-type" evidence="30">
    <location>
        <begin position="1015"/>
        <end position="1262"/>
    </location>
</feature>
<dbReference type="SUPFAM" id="SSF52343">
    <property type="entry name" value="Ferredoxin reductase-like, C-terminal NADP-linked domain"/>
    <property type="match status" value="1"/>
</dbReference>
<evidence type="ECO:0000313" key="32">
    <source>
        <dbReference type="Proteomes" id="UP000005408"/>
    </source>
</evidence>